<feature type="compositionally biased region" description="Basic and acidic residues" evidence="3">
    <location>
        <begin position="291"/>
        <end position="309"/>
    </location>
</feature>
<proteinExistence type="inferred from homology"/>
<protein>
    <recommendedName>
        <fullName evidence="4">Phosphofurin acidic cluster sorting protein 1/2 N-terminal C2 domain-containing protein</fullName>
    </recommendedName>
</protein>
<comment type="similarity">
    <text evidence="1">Belongs to the PACS family.</text>
</comment>
<evidence type="ECO:0000256" key="3">
    <source>
        <dbReference type="SAM" id="MobiDB-lite"/>
    </source>
</evidence>
<evidence type="ECO:0000256" key="1">
    <source>
        <dbReference type="ARBA" id="ARBA00008590"/>
    </source>
</evidence>
<accession>A0A7J8B7K0</accession>
<sequence>MFSCCVPTHRGSGIRRPRCESFSRLCRRWFNPHPRGLWPFSRRSAKTSTQRNGQELTDGATILQEAQVPHMSTGVAHGARGETSPTPNRNETCMTQAAAASPSSMGLAGAPLTLNTPVPVNLFAAGKVDVSSPSYVPRWCSLILKRLVVFKELEKELMSVVIAAKVHGSKHILRSREIVLPPSGEVETDLVLTLSLPHPHCLKGEKNNVQIMLQQRKDRSTRGYKTLATGAIHLAEVVQRAPEGDHVLSLCSSVQEASQKVAEVWILSLSSQPIGQEDSTMQAGPKSTHNCSKEENESLSSEKEARDTAVHGPDLDQDNLSVGKPKKQHQSTERVTSMTEQENFKQRIVAQLRKFKVLEEVLHTEQDPAEHVPRVQEDLGLSYKMLDNPSDSGPNMKDHDGVPSTPKPKLRPYLKGSSHCSSHTELGSIHSSQSQQEPLSPADIPEKIRAPGRQPSDSVSSSMANSTTIPGEQLAQPEDSLEAKSSALDVFSEKRPFSRCITKTKSLVILSSWSEGKQDFCWGRSPVRACSASSLTAWRGTM</sequence>
<feature type="compositionally biased region" description="Polar residues" evidence="3">
    <location>
        <begin position="418"/>
        <end position="438"/>
    </location>
</feature>
<dbReference type="GO" id="GO:0072659">
    <property type="term" value="P:protein localization to plasma membrane"/>
    <property type="evidence" value="ECO:0007669"/>
    <property type="project" value="TreeGrafter"/>
</dbReference>
<dbReference type="InterPro" id="IPR057541">
    <property type="entry name" value="PACS1/2_N"/>
</dbReference>
<dbReference type="AlphaFoldDB" id="A0A7J8B7K0"/>
<comment type="caution">
    <text evidence="5">The sequence shown here is derived from an EMBL/GenBank/DDBJ whole genome shotgun (WGS) entry which is preliminary data.</text>
</comment>
<feature type="compositionally biased region" description="Polar residues" evidence="3">
    <location>
        <begin position="275"/>
        <end position="290"/>
    </location>
</feature>
<dbReference type="Proteomes" id="UP000550707">
    <property type="component" value="Unassembled WGS sequence"/>
</dbReference>
<reference evidence="5 6" key="1">
    <citation type="journal article" date="2020" name="Nature">
        <title>Six reference-quality genomes reveal evolution of bat adaptations.</title>
        <authorList>
            <person name="Jebb D."/>
            <person name="Huang Z."/>
            <person name="Pippel M."/>
            <person name="Hughes G.M."/>
            <person name="Lavrichenko K."/>
            <person name="Devanna P."/>
            <person name="Winkler S."/>
            <person name="Jermiin L.S."/>
            <person name="Skirmuntt E.C."/>
            <person name="Katzourakis A."/>
            <person name="Burkitt-Gray L."/>
            <person name="Ray D.A."/>
            <person name="Sullivan K.A.M."/>
            <person name="Roscito J.G."/>
            <person name="Kirilenko B.M."/>
            <person name="Davalos L.M."/>
            <person name="Corthals A.P."/>
            <person name="Power M.L."/>
            <person name="Jones G."/>
            <person name="Ransome R.D."/>
            <person name="Dechmann D.K.N."/>
            <person name="Locatelli A.G."/>
            <person name="Puechmaille S.J."/>
            <person name="Fedrigo O."/>
            <person name="Jarvis E.D."/>
            <person name="Hiller M."/>
            <person name="Vernes S.C."/>
            <person name="Myers E.W."/>
            <person name="Teeling E.C."/>
        </authorList>
    </citation>
    <scope>NUCLEOTIDE SEQUENCE [LARGE SCALE GENOMIC DNA]</scope>
    <source>
        <strain evidence="5">MMolMol1</strain>
        <tissue evidence="5">Muscle</tissue>
    </source>
</reference>
<dbReference type="GO" id="GO:0044325">
    <property type="term" value="F:transmembrane transporter binding"/>
    <property type="evidence" value="ECO:0007669"/>
    <property type="project" value="TreeGrafter"/>
</dbReference>
<dbReference type="EMBL" id="JACASF010000036">
    <property type="protein sequence ID" value="KAF6394833.1"/>
    <property type="molecule type" value="Genomic_DNA"/>
</dbReference>
<feature type="region of interest" description="Disordered" evidence="3">
    <location>
        <begin position="275"/>
        <end position="341"/>
    </location>
</feature>
<dbReference type="Pfam" id="PF25332">
    <property type="entry name" value="C2_PACS_N"/>
    <property type="match status" value="1"/>
</dbReference>
<evidence type="ECO:0000313" key="6">
    <source>
        <dbReference type="Proteomes" id="UP000550707"/>
    </source>
</evidence>
<keyword evidence="2" id="KW-0597">Phosphoprotein</keyword>
<evidence type="ECO:0000259" key="4">
    <source>
        <dbReference type="Pfam" id="PF25332"/>
    </source>
</evidence>
<dbReference type="PANTHER" id="PTHR13280">
    <property type="entry name" value="PHOSPHOFURIN ACIDIC CLUSTER SORTING PROTEIN"/>
    <property type="match status" value="1"/>
</dbReference>
<dbReference type="PANTHER" id="PTHR13280:SF15">
    <property type="entry name" value="PHOSPHOFURIN ACIDIC CLUSTER SORTING PROTEIN 2"/>
    <property type="match status" value="1"/>
</dbReference>
<keyword evidence="6" id="KW-1185">Reference proteome</keyword>
<organism evidence="5 6">
    <name type="scientific">Molossus molossus</name>
    <name type="common">Pallas' mastiff bat</name>
    <name type="synonym">Vespertilio molossus</name>
    <dbReference type="NCBI Taxonomy" id="27622"/>
    <lineage>
        <taxon>Eukaryota</taxon>
        <taxon>Metazoa</taxon>
        <taxon>Chordata</taxon>
        <taxon>Craniata</taxon>
        <taxon>Vertebrata</taxon>
        <taxon>Euteleostomi</taxon>
        <taxon>Mammalia</taxon>
        <taxon>Eutheria</taxon>
        <taxon>Laurasiatheria</taxon>
        <taxon>Chiroptera</taxon>
        <taxon>Yangochiroptera</taxon>
        <taxon>Molossidae</taxon>
        <taxon>Molossus</taxon>
    </lineage>
</organism>
<feature type="region of interest" description="Disordered" evidence="3">
    <location>
        <begin position="384"/>
        <end position="481"/>
    </location>
</feature>
<feature type="domain" description="Phosphofurin acidic cluster sorting protein 1/2 N-terminal C2" evidence="4">
    <location>
        <begin position="118"/>
        <end position="264"/>
    </location>
</feature>
<feature type="compositionally biased region" description="Polar residues" evidence="3">
    <location>
        <begin position="455"/>
        <end position="470"/>
    </location>
</feature>
<dbReference type="InParanoid" id="A0A7J8B7K0"/>
<dbReference type="InterPro" id="IPR019381">
    <property type="entry name" value="PACS1/2_C"/>
</dbReference>
<gene>
    <name evidence="5" type="ORF">HJG59_010487</name>
</gene>
<evidence type="ECO:0000256" key="2">
    <source>
        <dbReference type="ARBA" id="ARBA00022553"/>
    </source>
</evidence>
<evidence type="ECO:0000313" key="5">
    <source>
        <dbReference type="EMBL" id="KAF6394833.1"/>
    </source>
</evidence>
<name>A0A7J8B7K0_MOLMO</name>